<protein>
    <submittedName>
        <fullName evidence="1">Uncharacterized protein</fullName>
    </submittedName>
</protein>
<organism evidence="1 2">
    <name type="scientific">Candolleomyces aberdarensis</name>
    <dbReference type="NCBI Taxonomy" id="2316362"/>
    <lineage>
        <taxon>Eukaryota</taxon>
        <taxon>Fungi</taxon>
        <taxon>Dikarya</taxon>
        <taxon>Basidiomycota</taxon>
        <taxon>Agaricomycotina</taxon>
        <taxon>Agaricomycetes</taxon>
        <taxon>Agaricomycetidae</taxon>
        <taxon>Agaricales</taxon>
        <taxon>Agaricineae</taxon>
        <taxon>Psathyrellaceae</taxon>
        <taxon>Candolleomyces</taxon>
    </lineage>
</organism>
<dbReference type="OrthoDB" id="2905556at2759"/>
<dbReference type="EMBL" id="SDEE01000163">
    <property type="protein sequence ID" value="RXW20151.1"/>
    <property type="molecule type" value="Genomic_DNA"/>
</dbReference>
<proteinExistence type="predicted"/>
<accession>A0A4Q2DLP6</accession>
<evidence type="ECO:0000313" key="1">
    <source>
        <dbReference type="EMBL" id="RXW20151.1"/>
    </source>
</evidence>
<gene>
    <name evidence="1" type="ORF">EST38_g5697</name>
</gene>
<comment type="caution">
    <text evidence="1">The sequence shown here is derived from an EMBL/GenBank/DDBJ whole genome shotgun (WGS) entry which is preliminary data.</text>
</comment>
<dbReference type="Proteomes" id="UP000290288">
    <property type="component" value="Unassembled WGS sequence"/>
</dbReference>
<dbReference type="STRING" id="2316362.A0A4Q2DLP6"/>
<dbReference type="AlphaFoldDB" id="A0A4Q2DLP6"/>
<name>A0A4Q2DLP6_9AGAR</name>
<keyword evidence="2" id="KW-1185">Reference proteome</keyword>
<sequence>MLKVLRRVRSFLPSKGGRGRFGELPTELLQEIFIHCCGDEYIDFFLHCKPVEDGEKPPAAGPRGSKEDVEEYSRSNTAYTLKAVCKNWKAIVEATPQLWQRLYFEFDPTVNPSVISAQESLPELNSRWICTASKYYSNMLKRVFLPRSAGISLHLILAGLTLDVNPAHWNVHRRRAISPLLRILRGEKHRWSDLAISGISFGSVFTRRTRPSKSQLPPLLSKLTLFGMREPIGLPGLSKLKWNHITTLVLSNLYSPESDGAGAGEILSVLRAASSSLAHLHWQGGIGARVASNPSITIRLENLLTLAMEDSDLQFSTVIIPMVSTPKLESLRLLAGAPAVDSRTRTGRRAKGAASALEKLLQGAPHIQEVFVVQAHSISWGEGVIKDAAFSAPENYKRDFRYSYYTGTRAQFRDDLQQDPRLSKIPTDAPLQKLPLEVMTQRLTSSVDKGRNAPPLIVPTSAADGWMDRTMHCYDERRLSRLFHWIDCMVHHQSVKKASKPHSYSADDDNGWAWSGFKPTALPLLIHFMEIIRSSNLPSPNCRFTTVAISFRSVISLLERRGMM</sequence>
<reference evidence="1 2" key="1">
    <citation type="submission" date="2019-01" db="EMBL/GenBank/DDBJ databases">
        <title>Draft genome sequence of Psathyrella aberdarensis IHI B618.</title>
        <authorList>
            <person name="Buettner E."/>
            <person name="Kellner H."/>
        </authorList>
    </citation>
    <scope>NUCLEOTIDE SEQUENCE [LARGE SCALE GENOMIC DNA]</scope>
    <source>
        <strain evidence="1 2">IHI B618</strain>
    </source>
</reference>
<evidence type="ECO:0000313" key="2">
    <source>
        <dbReference type="Proteomes" id="UP000290288"/>
    </source>
</evidence>